<accession>D3FAC8</accession>
<dbReference type="RefSeq" id="WP_012932250.1">
    <property type="nucleotide sequence ID" value="NC_013739.1"/>
</dbReference>
<evidence type="ECO:0000313" key="1">
    <source>
        <dbReference type="EMBL" id="ADB49197.1"/>
    </source>
</evidence>
<reference evidence="1 2" key="1">
    <citation type="journal article" date="2010" name="Stand. Genomic Sci.">
        <title>Complete genome sequence of Conexibacter woesei type strain (ID131577).</title>
        <authorList>
            <person name="Pukall R."/>
            <person name="Lapidus A."/>
            <person name="Glavina Del Rio T."/>
            <person name="Copeland A."/>
            <person name="Tice H."/>
            <person name="Cheng J.-F."/>
            <person name="Lucas S."/>
            <person name="Chen F."/>
            <person name="Nolan M."/>
            <person name="Bruce D."/>
            <person name="Goodwin L."/>
            <person name="Pitluck S."/>
            <person name="Mavromatis K."/>
            <person name="Ivanova N."/>
            <person name="Ovchinnikova G."/>
            <person name="Pati A."/>
            <person name="Chen A."/>
            <person name="Palaniappan K."/>
            <person name="Land M."/>
            <person name="Hauser L."/>
            <person name="Chang Y.-J."/>
            <person name="Jeffries C.D."/>
            <person name="Chain P."/>
            <person name="Meincke L."/>
            <person name="Sims D."/>
            <person name="Brettin T."/>
            <person name="Detter J.C."/>
            <person name="Rohde M."/>
            <person name="Goeker M."/>
            <person name="Bristow J."/>
            <person name="Eisen J.A."/>
            <person name="Markowitz V."/>
            <person name="Kyrpides N.C."/>
            <person name="Klenk H.-P."/>
            <person name="Hugenholtz P."/>
        </authorList>
    </citation>
    <scope>NUCLEOTIDE SEQUENCE [LARGE SCALE GENOMIC DNA]</scope>
    <source>
        <strain evidence="2">DSM 14684 / CIP 108061 / JCM 11494 / NBRC 100937 / ID131577</strain>
    </source>
</reference>
<gene>
    <name evidence="1" type="ordered locus">Cwoe_0764</name>
</gene>
<reference evidence="2" key="2">
    <citation type="submission" date="2010-01" db="EMBL/GenBank/DDBJ databases">
        <title>The complete genome of Conexibacter woesei DSM 14684.</title>
        <authorList>
            <consortium name="US DOE Joint Genome Institute (JGI-PGF)"/>
            <person name="Lucas S."/>
            <person name="Copeland A."/>
            <person name="Lapidus A."/>
            <person name="Glavina del Rio T."/>
            <person name="Dalin E."/>
            <person name="Tice H."/>
            <person name="Bruce D."/>
            <person name="Goodwin L."/>
            <person name="Pitluck S."/>
            <person name="Kyrpides N."/>
            <person name="Mavromatis K."/>
            <person name="Ivanova N."/>
            <person name="Mikhailova N."/>
            <person name="Chertkov O."/>
            <person name="Brettin T."/>
            <person name="Detter J.C."/>
            <person name="Han C."/>
            <person name="Larimer F."/>
            <person name="Land M."/>
            <person name="Hauser L."/>
            <person name="Markowitz V."/>
            <person name="Cheng J.-F."/>
            <person name="Hugenholtz P."/>
            <person name="Woyke T."/>
            <person name="Wu D."/>
            <person name="Pukall R."/>
            <person name="Steenblock K."/>
            <person name="Schneider S."/>
            <person name="Klenk H.-P."/>
            <person name="Eisen J.A."/>
        </authorList>
    </citation>
    <scope>NUCLEOTIDE SEQUENCE [LARGE SCALE GENOMIC DNA]</scope>
    <source>
        <strain evidence="2">DSM 14684 / CIP 108061 / JCM 11494 / NBRC 100937 / ID131577</strain>
    </source>
</reference>
<keyword evidence="2" id="KW-1185">Reference proteome</keyword>
<dbReference type="HOGENOM" id="CLU_2000022_0_0_11"/>
<organism evidence="1 2">
    <name type="scientific">Conexibacter woesei (strain DSM 14684 / CCUG 47730 / CIP 108061 / JCM 11494 / NBRC 100937 / ID131577)</name>
    <dbReference type="NCBI Taxonomy" id="469383"/>
    <lineage>
        <taxon>Bacteria</taxon>
        <taxon>Bacillati</taxon>
        <taxon>Actinomycetota</taxon>
        <taxon>Thermoleophilia</taxon>
        <taxon>Solirubrobacterales</taxon>
        <taxon>Conexibacteraceae</taxon>
        <taxon>Conexibacter</taxon>
    </lineage>
</organism>
<dbReference type="AlphaFoldDB" id="D3FAC8"/>
<dbReference type="EMBL" id="CP001854">
    <property type="protein sequence ID" value="ADB49197.1"/>
    <property type="molecule type" value="Genomic_DNA"/>
</dbReference>
<proteinExistence type="predicted"/>
<name>D3FAC8_CONWI</name>
<dbReference type="STRING" id="469383.Cwoe_0764"/>
<evidence type="ECO:0000313" key="2">
    <source>
        <dbReference type="Proteomes" id="UP000008229"/>
    </source>
</evidence>
<protein>
    <submittedName>
        <fullName evidence="1">Uncharacterized protein</fullName>
    </submittedName>
</protein>
<sequence length="124" mass="13231" precursor="true">MTTATFLALLAGAVTGPLVPTAQVVRAYAGVTCRVPNSIACDRIGIAVDVRPRPLRAAAFFGVRRVALARHGGASYWSGQLRDAGIDRMLLADVPLIQARVVATFRDGHRETLPVLTPLRLGWG</sequence>
<dbReference type="KEGG" id="cwo:Cwoe_0764"/>
<dbReference type="Proteomes" id="UP000008229">
    <property type="component" value="Chromosome"/>
</dbReference>